<accession>B0TJQ1</accession>
<comment type="cofactor">
    <cofactor evidence="1">
        <name>Mg(2+)</name>
        <dbReference type="ChEBI" id="CHEBI:18420"/>
    </cofactor>
</comment>
<dbReference type="SUPFAM" id="SSF55073">
    <property type="entry name" value="Nucleotide cyclase"/>
    <property type="match status" value="1"/>
</dbReference>
<dbReference type="SUPFAM" id="SSF141868">
    <property type="entry name" value="EAL domain-like"/>
    <property type="match status" value="1"/>
</dbReference>
<dbReference type="FunFam" id="3.30.70.270:FF:000001">
    <property type="entry name" value="Diguanylate cyclase domain protein"/>
    <property type="match status" value="1"/>
</dbReference>
<organism evidence="5 6">
    <name type="scientific">Shewanella halifaxensis (strain HAW-EB4)</name>
    <dbReference type="NCBI Taxonomy" id="458817"/>
    <lineage>
        <taxon>Bacteria</taxon>
        <taxon>Pseudomonadati</taxon>
        <taxon>Pseudomonadota</taxon>
        <taxon>Gammaproteobacteria</taxon>
        <taxon>Alteromonadales</taxon>
        <taxon>Shewanellaceae</taxon>
        <taxon>Shewanella</taxon>
    </lineage>
</organism>
<dbReference type="SUPFAM" id="SSF55781">
    <property type="entry name" value="GAF domain-like"/>
    <property type="match status" value="2"/>
</dbReference>
<dbReference type="CDD" id="cd01948">
    <property type="entry name" value="EAL"/>
    <property type="match status" value="1"/>
</dbReference>
<feature type="coiled-coil region" evidence="2">
    <location>
        <begin position="438"/>
        <end position="472"/>
    </location>
</feature>
<dbReference type="PANTHER" id="PTHR44757">
    <property type="entry name" value="DIGUANYLATE CYCLASE DGCP"/>
    <property type="match status" value="1"/>
</dbReference>
<evidence type="ECO:0000259" key="3">
    <source>
        <dbReference type="PROSITE" id="PS50883"/>
    </source>
</evidence>
<dbReference type="Proteomes" id="UP000001317">
    <property type="component" value="Chromosome"/>
</dbReference>
<dbReference type="Gene3D" id="3.30.70.270">
    <property type="match status" value="1"/>
</dbReference>
<dbReference type="InterPro" id="IPR043128">
    <property type="entry name" value="Rev_trsase/Diguanyl_cyclase"/>
</dbReference>
<gene>
    <name evidence="5" type="ordered locus">Shal_3929</name>
</gene>
<dbReference type="PROSITE" id="PS50887">
    <property type="entry name" value="GGDEF"/>
    <property type="match status" value="1"/>
</dbReference>
<evidence type="ECO:0000256" key="1">
    <source>
        <dbReference type="ARBA" id="ARBA00001946"/>
    </source>
</evidence>
<dbReference type="InterPro" id="IPR052155">
    <property type="entry name" value="Biofilm_reg_signaling"/>
</dbReference>
<dbReference type="KEGG" id="shl:Shal_3929"/>
<sequence length="909" mass="103741">MTWIEAFFVLSIHISLNSVQIKNCDWRNDMFREETSQSKEALRLNKRITRLKTLALKYKRAEITQNALLAISSLASSVTTPREFYSSLHRSINRLLPADNFFIATLNADTGKLEVPFFQDEKDAHPREFYPDEELSDTLYSGLTGYVLKTGQALICNDDTYQQLVTSNLITPRGSNFHQWIGTPIQSVDSTIGVLVFQSYNCDTVYDEIEIELMNFISHHISGVIQRLQNQEQLEQAINTRTKELSIAYNKLKQEVYERRRAERLQKSLFEIADLANSNIDSQEFYSEIHRVISHLLPVNNYFISLLNEQRNALTFPYFVSQYDLPAPKSRALSDGLTEYILLNNKPKLLNHNDIKGLIESGDLYCKAPELNDTQEISQWIGVPLFIHGKVSGALTIYSCSYNQHYQEKDLELLTFVSQHIATAIEKKQSEESLKQSYELLEEKVDERTKALASVNQDLEKEINQRKRIERQLVHDAKHDNLTGLPNRSMFMERLTQAIKHVRRHSLERFAVLFIDMDRFKLLNDTLGHLEGDRFLIETAKRLKQCIRNNDMLARLGGDEFVILLDSISGQQDAEDVAERVLAELSKPYQLANQQFKSSASIGLAMSGQSRSDTSESILRDADTAMYQAKSQGKGCYTIFNHGVNQRQIKDLKIESELKNALINKELQLSYLPIMALNSEQVIGFEPRLFWHHPSLGKLKQAQLNNIAEHCHMAIELDNYLLELVNQSFHSMLQQYGNQFQLQISISSQHLNHKHALRALKNRIKQCSFNISKLTLFFNEKEFVQNTDNHISAFDSLNKLDAKLGIEAYGSAHSAISSLIFLPIQALKLDPSYVAHLESKQHVKLVKAYFNAAQALGLDVFAVGINDSKQCEALQEIGFTNGQGSALGNVIELEQKKIVCVPNFNRAHT</sequence>
<dbReference type="Gene3D" id="3.20.20.450">
    <property type="entry name" value="EAL domain"/>
    <property type="match status" value="1"/>
</dbReference>
<dbReference type="InterPro" id="IPR029016">
    <property type="entry name" value="GAF-like_dom_sf"/>
</dbReference>
<dbReference type="GO" id="GO:0003824">
    <property type="term" value="F:catalytic activity"/>
    <property type="evidence" value="ECO:0007669"/>
    <property type="project" value="UniProtKB-ARBA"/>
</dbReference>
<evidence type="ECO:0000313" key="6">
    <source>
        <dbReference type="Proteomes" id="UP000001317"/>
    </source>
</evidence>
<feature type="domain" description="GGDEF" evidence="4">
    <location>
        <begin position="508"/>
        <end position="642"/>
    </location>
</feature>
<dbReference type="SMART" id="SM00052">
    <property type="entry name" value="EAL"/>
    <property type="match status" value="1"/>
</dbReference>
<dbReference type="Pfam" id="PF00563">
    <property type="entry name" value="EAL"/>
    <property type="match status" value="1"/>
</dbReference>
<proteinExistence type="predicted"/>
<name>B0TJQ1_SHEHH</name>
<dbReference type="Pfam" id="PF01590">
    <property type="entry name" value="GAF"/>
    <property type="match status" value="1"/>
</dbReference>
<dbReference type="InterPro" id="IPR003018">
    <property type="entry name" value="GAF"/>
</dbReference>
<feature type="domain" description="EAL" evidence="3">
    <location>
        <begin position="651"/>
        <end position="904"/>
    </location>
</feature>
<dbReference type="SMART" id="SM00267">
    <property type="entry name" value="GGDEF"/>
    <property type="match status" value="1"/>
</dbReference>
<dbReference type="InterPro" id="IPR035919">
    <property type="entry name" value="EAL_sf"/>
</dbReference>
<protein>
    <submittedName>
        <fullName evidence="5">Diguanylate cyclase/phosphodiesterase with GAF sensor</fullName>
    </submittedName>
</protein>
<dbReference type="SMART" id="SM00065">
    <property type="entry name" value="GAF"/>
    <property type="match status" value="2"/>
</dbReference>
<dbReference type="InterPro" id="IPR001633">
    <property type="entry name" value="EAL_dom"/>
</dbReference>
<dbReference type="NCBIfam" id="TIGR00254">
    <property type="entry name" value="GGDEF"/>
    <property type="match status" value="1"/>
</dbReference>
<dbReference type="PROSITE" id="PS50883">
    <property type="entry name" value="EAL"/>
    <property type="match status" value="1"/>
</dbReference>
<evidence type="ECO:0000313" key="5">
    <source>
        <dbReference type="EMBL" id="ABZ78469.1"/>
    </source>
</evidence>
<dbReference type="eggNOG" id="COG5001">
    <property type="taxonomic scope" value="Bacteria"/>
</dbReference>
<dbReference type="CDD" id="cd01949">
    <property type="entry name" value="GGDEF"/>
    <property type="match status" value="1"/>
</dbReference>
<keyword evidence="2" id="KW-0175">Coiled coil</keyword>
<dbReference type="STRING" id="458817.Shal_3929"/>
<reference evidence="5" key="1">
    <citation type="submission" date="2008-01" db="EMBL/GenBank/DDBJ databases">
        <title>Complete sequence of Shewanella halifaxensis HAW-EB4.</title>
        <authorList>
            <consortium name="US DOE Joint Genome Institute"/>
            <person name="Copeland A."/>
            <person name="Lucas S."/>
            <person name="Lapidus A."/>
            <person name="Glavina del Rio T."/>
            <person name="Dalin E."/>
            <person name="Tice H."/>
            <person name="Bruce D."/>
            <person name="Goodwin L."/>
            <person name="Pitluck S."/>
            <person name="Sims D."/>
            <person name="Brettin T."/>
            <person name="Detter J.C."/>
            <person name="Han C."/>
            <person name="Kuske C.R."/>
            <person name="Schmutz J."/>
            <person name="Larimer F."/>
            <person name="Land M."/>
            <person name="Hauser L."/>
            <person name="Kyrpides N."/>
            <person name="Kim E."/>
            <person name="Zhao J.-S."/>
            <person name="Richardson P."/>
        </authorList>
    </citation>
    <scope>NUCLEOTIDE SEQUENCE [LARGE SCALE GENOMIC DNA]</scope>
    <source>
        <strain evidence="5">HAW-EB4</strain>
    </source>
</reference>
<evidence type="ECO:0000256" key="2">
    <source>
        <dbReference type="SAM" id="Coils"/>
    </source>
</evidence>
<dbReference type="HOGENOM" id="CLU_000445_70_32_6"/>
<dbReference type="InterPro" id="IPR029787">
    <property type="entry name" value="Nucleotide_cyclase"/>
</dbReference>
<dbReference type="Pfam" id="PF00990">
    <property type="entry name" value="GGDEF"/>
    <property type="match status" value="1"/>
</dbReference>
<dbReference type="InterPro" id="IPR000160">
    <property type="entry name" value="GGDEF_dom"/>
</dbReference>
<evidence type="ECO:0000259" key="4">
    <source>
        <dbReference type="PROSITE" id="PS50887"/>
    </source>
</evidence>
<dbReference type="eggNOG" id="COG2203">
    <property type="taxonomic scope" value="Bacteria"/>
</dbReference>
<keyword evidence="6" id="KW-1185">Reference proteome</keyword>
<dbReference type="Gene3D" id="3.30.450.40">
    <property type="match status" value="2"/>
</dbReference>
<dbReference type="EMBL" id="CP000931">
    <property type="protein sequence ID" value="ABZ78469.1"/>
    <property type="molecule type" value="Genomic_DNA"/>
</dbReference>
<dbReference type="Pfam" id="PF13185">
    <property type="entry name" value="GAF_2"/>
    <property type="match status" value="1"/>
</dbReference>
<dbReference type="AlphaFoldDB" id="B0TJQ1"/>
<dbReference type="PANTHER" id="PTHR44757:SF2">
    <property type="entry name" value="BIOFILM ARCHITECTURE MAINTENANCE PROTEIN MBAA"/>
    <property type="match status" value="1"/>
</dbReference>